<dbReference type="EMBL" id="NGFO01000007">
    <property type="protein sequence ID" value="OUC79364.1"/>
    <property type="molecule type" value="Genomic_DNA"/>
</dbReference>
<evidence type="ECO:0000313" key="5">
    <source>
        <dbReference type="EMBL" id="OUC79364.1"/>
    </source>
</evidence>
<evidence type="ECO:0000256" key="4">
    <source>
        <dbReference type="ARBA" id="ARBA00023033"/>
    </source>
</evidence>
<proteinExistence type="predicted"/>
<dbReference type="PANTHER" id="PTHR30011:SF16">
    <property type="entry name" value="C2H2 FINGER DOMAIN TRANSCRIPTION FACTOR (EUROFUNG)-RELATED"/>
    <property type="match status" value="1"/>
</dbReference>
<evidence type="ECO:0000256" key="2">
    <source>
        <dbReference type="ARBA" id="ARBA00022643"/>
    </source>
</evidence>
<evidence type="ECO:0000256" key="1">
    <source>
        <dbReference type="ARBA" id="ARBA00022630"/>
    </source>
</evidence>
<dbReference type="GO" id="GO:0016705">
    <property type="term" value="F:oxidoreductase activity, acting on paired donors, with incorporation or reduction of molecular oxygen"/>
    <property type="evidence" value="ECO:0007669"/>
    <property type="project" value="InterPro"/>
</dbReference>
<dbReference type="SUPFAM" id="SSF51679">
    <property type="entry name" value="Bacterial luciferase-like"/>
    <property type="match status" value="1"/>
</dbReference>
<dbReference type="InterPro" id="IPR051260">
    <property type="entry name" value="Diverse_substr_monoxygenases"/>
</dbReference>
<dbReference type="OrthoDB" id="9130786at2"/>
<keyword evidence="1" id="KW-0285">Flavoprotein</keyword>
<dbReference type="PANTHER" id="PTHR30011">
    <property type="entry name" value="ALKANESULFONATE MONOOXYGENASE-RELATED"/>
    <property type="match status" value="1"/>
</dbReference>
<dbReference type="STRING" id="417102.CA982_07835"/>
<keyword evidence="2" id="KW-0288">FMN</keyword>
<dbReference type="AlphaFoldDB" id="A0A243QCN9"/>
<gene>
    <name evidence="5" type="ORF">CA982_07835</name>
</gene>
<dbReference type="Gene3D" id="3.20.20.30">
    <property type="entry name" value="Luciferase-like domain"/>
    <property type="match status" value="1"/>
</dbReference>
<keyword evidence="4" id="KW-0503">Monooxygenase</keyword>
<sequence length="299" mass="31741">MAAPSVGLGLSGNHIVQLLGDEKLVTAWDQLPLAFSVIGIDQLDDRAGEAAHVAFDGSAAAATLMARTTSARVLIAAPPRRDHPYNLARRTASLGHLSAGRTGVVFGLPRHSLGEIDPWVRGRDDAEITRHHCVAAARAVRDLEQSWPLDSVIGDRETGIFVRSDRIQHVDIEGVYPIAGPLTIPEPPFGPSALAWWVGRDGPAPTADVIDAVDVVLGAGTTPSLGVDEIPAHGVDRVVLDAGPDTDVADVLSVARRLLTDTAAHTDRALSLRTVLGTSVPSRRRSRPAFPVPQPHPWL</sequence>
<comment type="caution">
    <text evidence="5">The sequence shown here is derived from an EMBL/GenBank/DDBJ whole genome shotgun (WGS) entry which is preliminary data.</text>
</comment>
<dbReference type="RefSeq" id="WP_086534779.1">
    <property type="nucleotide sequence ID" value="NZ_NGFO01000007.1"/>
</dbReference>
<protein>
    <submittedName>
        <fullName evidence="5">N5,N10-methylene tetrahydromethanopterin reductase</fullName>
    </submittedName>
</protein>
<accession>A0A243QCN9</accession>
<dbReference type="InterPro" id="IPR036661">
    <property type="entry name" value="Luciferase-like_sf"/>
</dbReference>
<keyword evidence="3" id="KW-0560">Oxidoreductase</keyword>
<dbReference type="Proteomes" id="UP000194632">
    <property type="component" value="Unassembled WGS sequence"/>
</dbReference>
<name>A0A243QCN9_9ACTN</name>
<evidence type="ECO:0000256" key="3">
    <source>
        <dbReference type="ARBA" id="ARBA00023002"/>
    </source>
</evidence>
<reference evidence="5 6" key="1">
    <citation type="submission" date="2017-05" db="EMBL/GenBank/DDBJ databases">
        <title>Biotechnological potential of actinobacteria isolated from South African environments.</title>
        <authorList>
            <person name="Le Roes-Hill M."/>
            <person name="Prins A."/>
            <person name="Durrell K.A."/>
        </authorList>
    </citation>
    <scope>NUCLEOTIDE SEQUENCE [LARGE SCALE GENOMIC DNA]</scope>
    <source>
        <strain evidence="5">BS2</strain>
    </source>
</reference>
<dbReference type="GO" id="GO:0004497">
    <property type="term" value="F:monooxygenase activity"/>
    <property type="evidence" value="ECO:0007669"/>
    <property type="project" value="UniProtKB-KW"/>
</dbReference>
<evidence type="ECO:0000313" key="6">
    <source>
        <dbReference type="Proteomes" id="UP000194632"/>
    </source>
</evidence>
<organism evidence="5 6">
    <name type="scientific">Gordonia lacunae</name>
    <dbReference type="NCBI Taxonomy" id="417102"/>
    <lineage>
        <taxon>Bacteria</taxon>
        <taxon>Bacillati</taxon>
        <taxon>Actinomycetota</taxon>
        <taxon>Actinomycetes</taxon>
        <taxon>Mycobacteriales</taxon>
        <taxon>Gordoniaceae</taxon>
        <taxon>Gordonia</taxon>
    </lineage>
</organism>
<keyword evidence="6" id="KW-1185">Reference proteome</keyword>